<dbReference type="EMBL" id="CALNXI010003983">
    <property type="protein sequence ID" value="CAH3194802.1"/>
    <property type="molecule type" value="Genomic_DNA"/>
</dbReference>
<keyword evidence="2" id="KW-1185">Reference proteome</keyword>
<comment type="caution">
    <text evidence="1">The sequence shown here is derived from an EMBL/GenBank/DDBJ whole genome shotgun (WGS) entry which is preliminary data.</text>
</comment>
<dbReference type="Gene3D" id="3.40.390.10">
    <property type="entry name" value="Collagenase (Catalytic Domain)"/>
    <property type="match status" value="1"/>
</dbReference>
<protein>
    <submittedName>
        <fullName evidence="1">Uncharacterized protein</fullName>
    </submittedName>
</protein>
<accession>A0ABN8SV99</accession>
<dbReference type="Proteomes" id="UP001159427">
    <property type="component" value="Unassembled WGS sequence"/>
</dbReference>
<gene>
    <name evidence="1" type="ORF">PEVE_00028618</name>
</gene>
<sequence>EPLTTWECEQVTDVPSHVRSEYPLSPFYKKYLHAYGIPVISSENATDAALRRACYVVIFLLADREDIRRSVYKRRGRAGVIAATEGVTSIPEHSWLDDWWNWRARGLGGTVSQPISTCGEENILCFTNGQDRYPNQDIFLHEFVHGLHNLGAHFAIPDFDDRLRKRYNSVKTSGKLWQKTYALSTHWEYLAEGAQSFFDCNAQSDPPNGIYNHVNTRTELKSYDPVLYEFLKEIFPCQNRLLQRCD</sequence>
<proteinExistence type="predicted"/>
<reference evidence="1 2" key="1">
    <citation type="submission" date="2022-05" db="EMBL/GenBank/DDBJ databases">
        <authorList>
            <consortium name="Genoscope - CEA"/>
            <person name="William W."/>
        </authorList>
    </citation>
    <scope>NUCLEOTIDE SEQUENCE [LARGE SCALE GENOMIC DNA]</scope>
</reference>
<organism evidence="1 2">
    <name type="scientific">Porites evermanni</name>
    <dbReference type="NCBI Taxonomy" id="104178"/>
    <lineage>
        <taxon>Eukaryota</taxon>
        <taxon>Metazoa</taxon>
        <taxon>Cnidaria</taxon>
        <taxon>Anthozoa</taxon>
        <taxon>Hexacorallia</taxon>
        <taxon>Scleractinia</taxon>
        <taxon>Fungiina</taxon>
        <taxon>Poritidae</taxon>
        <taxon>Porites</taxon>
    </lineage>
</organism>
<dbReference type="InterPro" id="IPR024079">
    <property type="entry name" value="MetalloPept_cat_dom_sf"/>
</dbReference>
<evidence type="ECO:0000313" key="2">
    <source>
        <dbReference type="Proteomes" id="UP001159427"/>
    </source>
</evidence>
<feature type="non-terminal residue" evidence="1">
    <location>
        <position position="246"/>
    </location>
</feature>
<feature type="non-terminal residue" evidence="1">
    <location>
        <position position="1"/>
    </location>
</feature>
<evidence type="ECO:0000313" key="1">
    <source>
        <dbReference type="EMBL" id="CAH3194802.1"/>
    </source>
</evidence>
<dbReference type="SUPFAM" id="SSF55486">
    <property type="entry name" value="Metalloproteases ('zincins'), catalytic domain"/>
    <property type="match status" value="1"/>
</dbReference>
<name>A0ABN8SV99_9CNID</name>